<feature type="compositionally biased region" description="Low complexity" evidence="1">
    <location>
        <begin position="325"/>
        <end position="343"/>
    </location>
</feature>
<comment type="caution">
    <text evidence="2">The sequence shown here is derived from an EMBL/GenBank/DDBJ whole genome shotgun (WGS) entry which is preliminary data.</text>
</comment>
<accession>A0A4V3XF81</accession>
<evidence type="ECO:0000313" key="3">
    <source>
        <dbReference type="Proteomes" id="UP000308730"/>
    </source>
</evidence>
<feature type="compositionally biased region" description="Low complexity" evidence="1">
    <location>
        <begin position="243"/>
        <end position="259"/>
    </location>
</feature>
<feature type="compositionally biased region" description="Gly residues" evidence="1">
    <location>
        <begin position="381"/>
        <end position="394"/>
    </location>
</feature>
<gene>
    <name evidence="2" type="ORF">EUX98_g9292</name>
</gene>
<dbReference type="Proteomes" id="UP000308730">
    <property type="component" value="Unassembled WGS sequence"/>
</dbReference>
<keyword evidence="3" id="KW-1185">Reference proteome</keyword>
<feature type="compositionally biased region" description="Acidic residues" evidence="1">
    <location>
        <begin position="395"/>
        <end position="436"/>
    </location>
</feature>
<protein>
    <submittedName>
        <fullName evidence="2">Uncharacterized protein</fullName>
    </submittedName>
</protein>
<feature type="region of interest" description="Disordered" evidence="1">
    <location>
        <begin position="1"/>
        <end position="36"/>
    </location>
</feature>
<feature type="region of interest" description="Disordered" evidence="1">
    <location>
        <begin position="243"/>
        <end position="263"/>
    </location>
</feature>
<organism evidence="2 3">
    <name type="scientific">Antrodiella citrinella</name>
    <dbReference type="NCBI Taxonomy" id="2447956"/>
    <lineage>
        <taxon>Eukaryota</taxon>
        <taxon>Fungi</taxon>
        <taxon>Dikarya</taxon>
        <taxon>Basidiomycota</taxon>
        <taxon>Agaricomycotina</taxon>
        <taxon>Agaricomycetes</taxon>
        <taxon>Polyporales</taxon>
        <taxon>Steccherinaceae</taxon>
        <taxon>Antrodiella</taxon>
    </lineage>
</organism>
<proteinExistence type="predicted"/>
<reference evidence="2 3" key="1">
    <citation type="submission" date="2019-02" db="EMBL/GenBank/DDBJ databases">
        <title>Genome sequencing of the rare red list fungi Antrodiella citrinella (Flaviporus citrinellus).</title>
        <authorList>
            <person name="Buettner E."/>
            <person name="Kellner H."/>
        </authorList>
    </citation>
    <scope>NUCLEOTIDE SEQUENCE [LARGE SCALE GENOMIC DNA]</scope>
    <source>
        <strain evidence="2 3">DSM 108506</strain>
    </source>
</reference>
<feature type="compositionally biased region" description="Polar residues" evidence="1">
    <location>
        <begin position="22"/>
        <end position="36"/>
    </location>
</feature>
<feature type="region of interest" description="Disordered" evidence="1">
    <location>
        <begin position="296"/>
        <end position="441"/>
    </location>
</feature>
<sequence length="552" mass="59584">MAPLKRTSGYGVHGPAQPNPVVKTSQQTATTSTRLTKSSMMRLPLHAVRHYALMYHVSPNQSKTEIVNEMFRSRNVIIRSLKRERSLRVPVFEGNIIKERAITSSVGPAITRQVNNRALRLNKGSIIEQARVDVEAHSKEPSQAPLNGKDIQLSDTDAMQVDDTLPRPDDQYEHTFTPYFYLNHLEDDFTHEDVPATRTSTITCIGPKGNLMTITVPNIVGPSPFFNQAQMDATAAIMAYGRSTEATSPPTSSTGSPVTINGMQPRTRAPTFASFEHDPQSMGRYSVIKTKDPLVPGFEAPTSTPARVAPRQLAGRTTAPPVDASSSSSSSSSCSEGSESPCPGGNGQRGRGRENGGGRGGREGREGRGDDNDNAGAASGSAGGVGVGGGGGGDDGSDDDGPGDDGKDDAEEEEDEEADAEEEGEDKNENENENEENIPFPTDLTIDIPIFAQSAQWKTTNPALHFPLVYPTANELAENPRVLALMAGRVEAEREELLLLFNHVQRRLREIFSNTVIATEELATHQQLMGRIAAEIGRLGGPEVVKTFWEIV</sequence>
<dbReference type="AlphaFoldDB" id="A0A4V3XF81"/>
<evidence type="ECO:0000256" key="1">
    <source>
        <dbReference type="SAM" id="MobiDB-lite"/>
    </source>
</evidence>
<evidence type="ECO:0000313" key="2">
    <source>
        <dbReference type="EMBL" id="THH16503.1"/>
    </source>
</evidence>
<feature type="compositionally biased region" description="Basic and acidic residues" evidence="1">
    <location>
        <begin position="351"/>
        <end position="371"/>
    </location>
</feature>
<feature type="non-terminal residue" evidence="2">
    <location>
        <position position="552"/>
    </location>
</feature>
<dbReference type="EMBL" id="SGPM01000727">
    <property type="protein sequence ID" value="THH16503.1"/>
    <property type="molecule type" value="Genomic_DNA"/>
</dbReference>
<name>A0A4V3XF81_9APHY</name>